<evidence type="ECO:0000256" key="2">
    <source>
        <dbReference type="ARBA" id="ARBA00023125"/>
    </source>
</evidence>
<dbReference type="SUPFAM" id="SSF46785">
    <property type="entry name" value="Winged helix' DNA-binding domain"/>
    <property type="match status" value="1"/>
</dbReference>
<dbReference type="GO" id="GO:0043565">
    <property type="term" value="F:sequence-specific DNA binding"/>
    <property type="evidence" value="ECO:0007669"/>
    <property type="project" value="InterPro"/>
</dbReference>
<dbReference type="OrthoDB" id="9813313at2"/>
<dbReference type="PROSITE" id="PS50956">
    <property type="entry name" value="HTH_ASNC_2"/>
    <property type="match status" value="1"/>
</dbReference>
<proteinExistence type="predicted"/>
<dbReference type="Gene3D" id="3.30.70.920">
    <property type="match status" value="1"/>
</dbReference>
<evidence type="ECO:0000256" key="4">
    <source>
        <dbReference type="ARBA" id="ARBA00023163"/>
    </source>
</evidence>
<dbReference type="GO" id="GO:0006355">
    <property type="term" value="P:regulation of DNA-templated transcription"/>
    <property type="evidence" value="ECO:0007669"/>
    <property type="project" value="UniProtKB-ARBA"/>
</dbReference>
<reference evidence="6 7" key="1">
    <citation type="submission" date="2015-12" db="EMBL/GenBank/DDBJ databases">
        <title>Genome sequence of Tistrella mobilis MCCC 1A02139.</title>
        <authorList>
            <person name="Lu L."/>
            <person name="Lai Q."/>
            <person name="Shao Z."/>
            <person name="Qian P."/>
        </authorList>
    </citation>
    <scope>NUCLEOTIDE SEQUENCE [LARGE SCALE GENOMIC DNA]</scope>
    <source>
        <strain evidence="6 7">MCCC 1A02139</strain>
    </source>
</reference>
<dbReference type="SUPFAM" id="SSF54909">
    <property type="entry name" value="Dimeric alpha+beta barrel"/>
    <property type="match status" value="1"/>
</dbReference>
<dbReference type="FunFam" id="1.10.10.10:FF:000015">
    <property type="entry name" value="Leucine-responsive transcriptional regulator Lrp"/>
    <property type="match status" value="1"/>
</dbReference>
<evidence type="ECO:0000256" key="1">
    <source>
        <dbReference type="ARBA" id="ARBA00023015"/>
    </source>
</evidence>
<dbReference type="CDD" id="cd00090">
    <property type="entry name" value="HTH_ARSR"/>
    <property type="match status" value="1"/>
</dbReference>
<evidence type="ECO:0000313" key="7">
    <source>
        <dbReference type="Proteomes" id="UP000075787"/>
    </source>
</evidence>
<dbReference type="InterPro" id="IPR011991">
    <property type="entry name" value="ArsR-like_HTH"/>
</dbReference>
<comment type="caution">
    <text evidence="6">The sequence shown here is derived from an EMBL/GenBank/DDBJ whole genome shotgun (WGS) entry which is preliminary data.</text>
</comment>
<evidence type="ECO:0000259" key="5">
    <source>
        <dbReference type="PROSITE" id="PS50956"/>
    </source>
</evidence>
<dbReference type="InterPro" id="IPR019888">
    <property type="entry name" value="Tscrpt_reg_AsnC-like"/>
</dbReference>
<accession>A0A162JKQ0</accession>
<dbReference type="RefSeq" id="WP_062770337.1">
    <property type="nucleotide sequence ID" value="NZ_CP121045.1"/>
</dbReference>
<dbReference type="AlphaFoldDB" id="A0A162JKQ0"/>
<dbReference type="EMBL" id="LPZR01000228">
    <property type="protein sequence ID" value="KYO49388.1"/>
    <property type="molecule type" value="Genomic_DNA"/>
</dbReference>
<dbReference type="Proteomes" id="UP000075787">
    <property type="component" value="Unassembled WGS sequence"/>
</dbReference>
<evidence type="ECO:0000256" key="3">
    <source>
        <dbReference type="ARBA" id="ARBA00023159"/>
    </source>
</evidence>
<dbReference type="SMART" id="SM00344">
    <property type="entry name" value="HTH_ASNC"/>
    <property type="match status" value="1"/>
</dbReference>
<dbReference type="GeneID" id="97240423"/>
<protein>
    <submittedName>
        <fullName evidence="6">ArsR family transcriptional regulator</fullName>
    </submittedName>
</protein>
<dbReference type="InterPro" id="IPR019887">
    <property type="entry name" value="Tscrpt_reg_AsnC/Lrp_C"/>
</dbReference>
<name>A0A162JKQ0_9PROT</name>
<dbReference type="InterPro" id="IPR000485">
    <property type="entry name" value="AsnC-type_HTH_dom"/>
</dbReference>
<evidence type="ECO:0000313" key="6">
    <source>
        <dbReference type="EMBL" id="KYO49388.1"/>
    </source>
</evidence>
<dbReference type="InterPro" id="IPR011008">
    <property type="entry name" value="Dimeric_a/b-barrel"/>
</dbReference>
<dbReference type="InterPro" id="IPR036388">
    <property type="entry name" value="WH-like_DNA-bd_sf"/>
</dbReference>
<dbReference type="Pfam" id="PF01037">
    <property type="entry name" value="AsnC_trans_reg"/>
    <property type="match status" value="1"/>
</dbReference>
<dbReference type="InterPro" id="IPR036390">
    <property type="entry name" value="WH_DNA-bd_sf"/>
</dbReference>
<keyword evidence="2" id="KW-0238">DNA-binding</keyword>
<dbReference type="Pfam" id="PF13412">
    <property type="entry name" value="HTH_24"/>
    <property type="match status" value="1"/>
</dbReference>
<feature type="domain" description="HTH asnC-type" evidence="5">
    <location>
        <begin position="10"/>
        <end position="71"/>
    </location>
</feature>
<keyword evidence="1" id="KW-0805">Transcription regulation</keyword>
<sequence length="160" mass="18338">MTDDATQRPLDRIDRRILTELQSDGRLTNVELSRRVHLSPTPCLERVRRLERAGYIRGYRAELDPAMLDRALLVYIEVSLDRTDETVFEAFKAAIRQQPDVLECHMVAGGFDYLVKARLADMAAYRRFLGDCLVSLPGVRTTHTYVVMEEVKTDARLPVD</sequence>
<dbReference type="Gene3D" id="1.10.10.10">
    <property type="entry name" value="Winged helix-like DNA-binding domain superfamily/Winged helix DNA-binding domain"/>
    <property type="match status" value="1"/>
</dbReference>
<keyword evidence="4" id="KW-0804">Transcription</keyword>
<dbReference type="GO" id="GO:0043200">
    <property type="term" value="P:response to amino acid"/>
    <property type="evidence" value="ECO:0007669"/>
    <property type="project" value="TreeGrafter"/>
</dbReference>
<dbReference type="PRINTS" id="PR00033">
    <property type="entry name" value="HTHASNC"/>
</dbReference>
<dbReference type="GO" id="GO:0005829">
    <property type="term" value="C:cytosol"/>
    <property type="evidence" value="ECO:0007669"/>
    <property type="project" value="TreeGrafter"/>
</dbReference>
<keyword evidence="3" id="KW-0010">Activator</keyword>
<gene>
    <name evidence="6" type="ORF">AUP44_17750</name>
</gene>
<dbReference type="PANTHER" id="PTHR30154">
    <property type="entry name" value="LEUCINE-RESPONSIVE REGULATORY PROTEIN"/>
    <property type="match status" value="1"/>
</dbReference>
<organism evidence="6 7">
    <name type="scientific">Tistrella mobilis</name>
    <dbReference type="NCBI Taxonomy" id="171437"/>
    <lineage>
        <taxon>Bacteria</taxon>
        <taxon>Pseudomonadati</taxon>
        <taxon>Pseudomonadota</taxon>
        <taxon>Alphaproteobacteria</taxon>
        <taxon>Geminicoccales</taxon>
        <taxon>Geminicoccaceae</taxon>
        <taxon>Tistrella</taxon>
    </lineage>
</organism>
<dbReference type="PANTHER" id="PTHR30154:SF0">
    <property type="entry name" value="LEUCINE-RESPONSIVE REGULATORY PROTEIN"/>
    <property type="match status" value="1"/>
</dbReference>